<keyword evidence="6" id="KW-0653">Protein transport</keyword>
<feature type="domain" description="ABC transmembrane type-1" evidence="11">
    <location>
        <begin position="106"/>
        <end position="294"/>
    </location>
</feature>
<feature type="transmembrane region" description="Helical" evidence="9">
    <location>
        <begin position="148"/>
        <end position="167"/>
    </location>
</feature>
<evidence type="ECO:0000259" key="11">
    <source>
        <dbReference type="PROSITE" id="PS50928"/>
    </source>
</evidence>
<evidence type="ECO:0000256" key="3">
    <source>
        <dbReference type="ARBA" id="ARBA00022475"/>
    </source>
</evidence>
<dbReference type="PROSITE" id="PS50928">
    <property type="entry name" value="ABC_TM1"/>
    <property type="match status" value="1"/>
</dbReference>
<keyword evidence="7 9" id="KW-1133">Transmembrane helix</keyword>
<gene>
    <name evidence="12" type="ORF">WG926_19880</name>
</gene>
<protein>
    <submittedName>
        <fullName evidence="12">ABC transporter permease</fullName>
    </submittedName>
</protein>
<feature type="transmembrane region" description="Helical" evidence="9">
    <location>
        <begin position="227"/>
        <end position="250"/>
    </location>
</feature>
<comment type="similarity">
    <text evidence="9">Belongs to the binding-protein-dependent transport system permease family.</text>
</comment>
<feature type="region of interest" description="Disordered" evidence="10">
    <location>
        <begin position="1"/>
        <end position="20"/>
    </location>
</feature>
<keyword evidence="4 9" id="KW-0812">Transmembrane</keyword>
<dbReference type="Gene3D" id="1.10.3720.10">
    <property type="entry name" value="MetI-like"/>
    <property type="match status" value="1"/>
</dbReference>
<feature type="transmembrane region" description="Helical" evidence="9">
    <location>
        <begin position="47"/>
        <end position="68"/>
    </location>
</feature>
<dbReference type="EMBL" id="JBBKTW010000007">
    <property type="protein sequence ID" value="MEN2990583.1"/>
    <property type="molecule type" value="Genomic_DNA"/>
</dbReference>
<evidence type="ECO:0000256" key="10">
    <source>
        <dbReference type="SAM" id="MobiDB-lite"/>
    </source>
</evidence>
<evidence type="ECO:0000256" key="8">
    <source>
        <dbReference type="ARBA" id="ARBA00023136"/>
    </source>
</evidence>
<dbReference type="Proteomes" id="UP001413721">
    <property type="component" value="Unassembled WGS sequence"/>
</dbReference>
<dbReference type="InterPro" id="IPR000515">
    <property type="entry name" value="MetI-like"/>
</dbReference>
<keyword evidence="8 9" id="KW-0472">Membrane</keyword>
<feature type="transmembrane region" description="Helical" evidence="9">
    <location>
        <begin position="110"/>
        <end position="136"/>
    </location>
</feature>
<dbReference type="Pfam" id="PF00528">
    <property type="entry name" value="BPD_transp_1"/>
    <property type="match status" value="1"/>
</dbReference>
<dbReference type="RefSeq" id="WP_345938117.1">
    <property type="nucleotide sequence ID" value="NZ_JBBKTW010000007.1"/>
</dbReference>
<sequence>MTMTDRTTPAAATAVPDAPAVPAAPDVPAAVSPTREMLKRMVTHPSGLMGMLLLTILIAGTIFGPMIYQVDPFEIAGIPFWPPDGDAPLGTDYLGRDVLAGLLYGGRATLAVGAVAALISVVIGVTVGAVAGFFGGIVDAVLMKLTEVFQVLPALLFAMVLVALFGARLDIITMAIGGVSWTQTARLTRAEFMRIRGLEYVKAATTGGADSLYLILRCILPNALPPIIVSATLAIGVAILFEGGLSFLGLGDPNVMSWGLMIGQSRNYLLDAWWSVTAPGAAIFVAVLAVSLIGDGINDAINPRLRRRR</sequence>
<comment type="subcellular location">
    <subcellularLocation>
        <location evidence="1 9">Cell membrane</location>
        <topology evidence="1 9">Multi-pass membrane protein</topology>
    </subcellularLocation>
</comment>
<dbReference type="SUPFAM" id="SSF161098">
    <property type="entry name" value="MetI-like"/>
    <property type="match status" value="1"/>
</dbReference>
<evidence type="ECO:0000256" key="9">
    <source>
        <dbReference type="RuleBase" id="RU363032"/>
    </source>
</evidence>
<proteinExistence type="inferred from homology"/>
<dbReference type="PANTHER" id="PTHR43386">
    <property type="entry name" value="OLIGOPEPTIDE TRANSPORT SYSTEM PERMEASE PROTEIN APPC"/>
    <property type="match status" value="1"/>
</dbReference>
<dbReference type="InterPro" id="IPR035906">
    <property type="entry name" value="MetI-like_sf"/>
</dbReference>
<organism evidence="12 13">
    <name type="scientific">Tistrella arctica</name>
    <dbReference type="NCBI Taxonomy" id="3133430"/>
    <lineage>
        <taxon>Bacteria</taxon>
        <taxon>Pseudomonadati</taxon>
        <taxon>Pseudomonadota</taxon>
        <taxon>Alphaproteobacteria</taxon>
        <taxon>Geminicoccales</taxon>
        <taxon>Geminicoccaceae</taxon>
        <taxon>Tistrella</taxon>
    </lineage>
</organism>
<evidence type="ECO:0000256" key="4">
    <source>
        <dbReference type="ARBA" id="ARBA00022692"/>
    </source>
</evidence>
<feature type="transmembrane region" description="Helical" evidence="9">
    <location>
        <begin position="272"/>
        <end position="297"/>
    </location>
</feature>
<keyword evidence="3" id="KW-1003">Cell membrane</keyword>
<dbReference type="InterPro" id="IPR050366">
    <property type="entry name" value="BP-dependent_transpt_permease"/>
</dbReference>
<keyword evidence="2 9" id="KW-0813">Transport</keyword>
<name>A0ABU9YP43_9PROT</name>
<evidence type="ECO:0000256" key="7">
    <source>
        <dbReference type="ARBA" id="ARBA00022989"/>
    </source>
</evidence>
<feature type="compositionally biased region" description="Low complexity" evidence="10">
    <location>
        <begin position="7"/>
        <end position="20"/>
    </location>
</feature>
<evidence type="ECO:0000256" key="6">
    <source>
        <dbReference type="ARBA" id="ARBA00022927"/>
    </source>
</evidence>
<dbReference type="Pfam" id="PF12911">
    <property type="entry name" value="OppC_N"/>
    <property type="match status" value="1"/>
</dbReference>
<evidence type="ECO:0000313" key="13">
    <source>
        <dbReference type="Proteomes" id="UP001413721"/>
    </source>
</evidence>
<evidence type="ECO:0000256" key="1">
    <source>
        <dbReference type="ARBA" id="ARBA00004651"/>
    </source>
</evidence>
<evidence type="ECO:0000256" key="2">
    <source>
        <dbReference type="ARBA" id="ARBA00022448"/>
    </source>
</evidence>
<dbReference type="InterPro" id="IPR025966">
    <property type="entry name" value="OppC_N"/>
</dbReference>
<dbReference type="CDD" id="cd06261">
    <property type="entry name" value="TM_PBP2"/>
    <property type="match status" value="1"/>
</dbReference>
<keyword evidence="5" id="KW-0571">Peptide transport</keyword>
<accession>A0ABU9YP43</accession>
<comment type="caution">
    <text evidence="12">The sequence shown here is derived from an EMBL/GenBank/DDBJ whole genome shotgun (WGS) entry which is preliminary data.</text>
</comment>
<dbReference type="PANTHER" id="PTHR43386:SF1">
    <property type="entry name" value="D,D-DIPEPTIDE TRANSPORT SYSTEM PERMEASE PROTEIN DDPC-RELATED"/>
    <property type="match status" value="1"/>
</dbReference>
<evidence type="ECO:0000256" key="5">
    <source>
        <dbReference type="ARBA" id="ARBA00022856"/>
    </source>
</evidence>
<evidence type="ECO:0000313" key="12">
    <source>
        <dbReference type="EMBL" id="MEN2990583.1"/>
    </source>
</evidence>
<keyword evidence="13" id="KW-1185">Reference proteome</keyword>
<reference evidence="12 13" key="1">
    <citation type="submission" date="2024-03" db="EMBL/GenBank/DDBJ databases">
        <title>High-quality draft genome sequencing of Tistrella sp. BH-R2-4.</title>
        <authorList>
            <person name="Dong C."/>
        </authorList>
    </citation>
    <scope>NUCLEOTIDE SEQUENCE [LARGE SCALE GENOMIC DNA]</scope>
    <source>
        <strain evidence="12 13">BH-R2-4</strain>
    </source>
</reference>